<evidence type="ECO:0000313" key="1">
    <source>
        <dbReference type="EMBL" id="RZC45604.1"/>
    </source>
</evidence>
<gene>
    <name evidence="1" type="ORF">C5167_038549</name>
</gene>
<name>A0A4Y7I9U3_PAPSO</name>
<keyword evidence="2" id="KW-1185">Reference proteome</keyword>
<reference evidence="1 2" key="1">
    <citation type="journal article" date="2018" name="Science">
        <title>The opium poppy genome and morphinan production.</title>
        <authorList>
            <person name="Guo L."/>
            <person name="Winzer T."/>
            <person name="Yang X."/>
            <person name="Li Y."/>
            <person name="Ning Z."/>
            <person name="He Z."/>
            <person name="Teodor R."/>
            <person name="Lu Y."/>
            <person name="Bowser T.A."/>
            <person name="Graham I.A."/>
            <person name="Ye K."/>
        </authorList>
    </citation>
    <scope>NUCLEOTIDE SEQUENCE [LARGE SCALE GENOMIC DNA]</scope>
    <source>
        <strain evidence="2">cv. HN1</strain>
        <tissue evidence="1">Leaves</tissue>
    </source>
</reference>
<dbReference type="Gramene" id="RZC45604">
    <property type="protein sequence ID" value="RZC45604"/>
    <property type="gene ID" value="C5167_038549"/>
</dbReference>
<accession>A0A4Y7I9U3</accession>
<proteinExistence type="predicted"/>
<dbReference type="EMBL" id="CM010715">
    <property type="protein sequence ID" value="RZC45604.1"/>
    <property type="molecule type" value="Genomic_DNA"/>
</dbReference>
<dbReference type="Proteomes" id="UP000316621">
    <property type="component" value="Chromosome 1"/>
</dbReference>
<evidence type="ECO:0000313" key="2">
    <source>
        <dbReference type="Proteomes" id="UP000316621"/>
    </source>
</evidence>
<protein>
    <submittedName>
        <fullName evidence="1">Uncharacterized protein</fullName>
    </submittedName>
</protein>
<sequence length="65" mass="7273">MNITVMGRAAKLWVEQYMYDQAARKVEFDETNYTAGRTLSGTPLLSSEGYLSGIQNEHILGGPYE</sequence>
<organism evidence="1 2">
    <name type="scientific">Papaver somniferum</name>
    <name type="common">Opium poppy</name>
    <dbReference type="NCBI Taxonomy" id="3469"/>
    <lineage>
        <taxon>Eukaryota</taxon>
        <taxon>Viridiplantae</taxon>
        <taxon>Streptophyta</taxon>
        <taxon>Embryophyta</taxon>
        <taxon>Tracheophyta</taxon>
        <taxon>Spermatophyta</taxon>
        <taxon>Magnoliopsida</taxon>
        <taxon>Ranunculales</taxon>
        <taxon>Papaveraceae</taxon>
        <taxon>Papaveroideae</taxon>
        <taxon>Papaver</taxon>
    </lineage>
</organism>
<dbReference type="AlphaFoldDB" id="A0A4Y7I9U3"/>